<sequence>MHVKEERKKILEMVKSGLLSIDEAEKLLEELAQAEEKRQKGEEASKQAEELTIIEAESSKEEKFEKEYYDYKFKREKSLKDRVFDFFETAMEKVKELDLDFTKSVNISHVYQQNDNHFDNIQIDIPNGSVHLEAWDHSDVRVECEAKVFRTDNLDEGKERFMKDVEFKVVDDTLTFVSFDKINKVEIRVYVPQQDYNKVYVKLFNGTITGKNLGSSKLSFQSTNGQIRLSNAEGEKAKIETTNGAISVTESVFDKIDVETVNGKVNVDAQYRKLEAETIGGSITTFVREPQPESVQLSSATGSIYVNVQGDLAVSGEAKSNLGNVTVDLENIYNIKEEKEVIQKMVRFDTTSELTNKTYIFADAKTGSVFVKPL</sequence>
<dbReference type="PANTHER" id="PTHR34094:SF1">
    <property type="entry name" value="PROTEIN FAM185A"/>
    <property type="match status" value="1"/>
</dbReference>
<evidence type="ECO:0000313" key="5">
    <source>
        <dbReference type="Proteomes" id="UP000743899"/>
    </source>
</evidence>
<evidence type="ECO:0000259" key="3">
    <source>
        <dbReference type="Pfam" id="PF22746"/>
    </source>
</evidence>
<feature type="domain" description="YvlB/LiaX N-terminal" evidence="3">
    <location>
        <begin position="5"/>
        <end position="33"/>
    </location>
</feature>
<reference evidence="4 5" key="1">
    <citation type="submission" date="2020-01" db="EMBL/GenBank/DDBJ databases">
        <title>A novel Bacillus sp. from Pasinler.</title>
        <authorList>
            <person name="Adiguzel A."/>
            <person name="Ay H."/>
            <person name="Baltaci M.O."/>
        </authorList>
    </citation>
    <scope>NUCLEOTIDE SEQUENCE [LARGE SCALE GENOMIC DNA]</scope>
    <source>
        <strain evidence="4 5">P1</strain>
    </source>
</reference>
<gene>
    <name evidence="4" type="ORF">GW534_10425</name>
</gene>
<dbReference type="InterPro" id="IPR025164">
    <property type="entry name" value="Toastrack_DUF4097"/>
</dbReference>
<dbReference type="EMBL" id="JAACYS010000047">
    <property type="protein sequence ID" value="NCU18131.1"/>
    <property type="molecule type" value="Genomic_DNA"/>
</dbReference>
<comment type="caution">
    <text evidence="4">The sequence shown here is derived from an EMBL/GenBank/DDBJ whole genome shotgun (WGS) entry which is preliminary data.</text>
</comment>
<keyword evidence="1" id="KW-0175">Coiled coil</keyword>
<evidence type="ECO:0000259" key="2">
    <source>
        <dbReference type="Pfam" id="PF13349"/>
    </source>
</evidence>
<protein>
    <submittedName>
        <fullName evidence="4">DUF4097 domain-containing protein</fullName>
    </submittedName>
</protein>
<proteinExistence type="predicted"/>
<organism evidence="4 5">
    <name type="scientific">Pallidibacillus pasinlerensis</name>
    <dbReference type="NCBI Taxonomy" id="2703818"/>
    <lineage>
        <taxon>Bacteria</taxon>
        <taxon>Bacillati</taxon>
        <taxon>Bacillota</taxon>
        <taxon>Bacilli</taxon>
        <taxon>Bacillales</taxon>
        <taxon>Bacillaceae</taxon>
        <taxon>Pallidibacillus</taxon>
    </lineage>
</organism>
<evidence type="ECO:0000313" key="4">
    <source>
        <dbReference type="EMBL" id="NCU18131.1"/>
    </source>
</evidence>
<name>A0ABX0A425_9BACI</name>
<dbReference type="InterPro" id="IPR053959">
    <property type="entry name" value="YvlB/LiaX_N"/>
</dbReference>
<dbReference type="Pfam" id="PF22746">
    <property type="entry name" value="SHOCT-like_DUF2089-C"/>
    <property type="match status" value="1"/>
</dbReference>
<feature type="domain" description="DUF4097" evidence="2">
    <location>
        <begin position="119"/>
        <end position="340"/>
    </location>
</feature>
<dbReference type="PANTHER" id="PTHR34094">
    <property type="match status" value="1"/>
</dbReference>
<accession>A0ABX0A425</accession>
<dbReference type="Gene3D" id="2.160.20.120">
    <property type="match status" value="1"/>
</dbReference>
<keyword evidence="5" id="KW-1185">Reference proteome</keyword>
<feature type="coiled-coil region" evidence="1">
    <location>
        <begin position="24"/>
        <end position="51"/>
    </location>
</feature>
<dbReference type="Proteomes" id="UP000743899">
    <property type="component" value="Unassembled WGS sequence"/>
</dbReference>
<evidence type="ECO:0000256" key="1">
    <source>
        <dbReference type="SAM" id="Coils"/>
    </source>
</evidence>
<dbReference type="RefSeq" id="WP_161920962.1">
    <property type="nucleotide sequence ID" value="NZ_JAACYS010000047.1"/>
</dbReference>
<dbReference type="Pfam" id="PF13349">
    <property type="entry name" value="DUF4097"/>
    <property type="match status" value="1"/>
</dbReference>